<sequence>MQVKMSSTHNANNNKGGVTVAAEDQSNFKEERSGIGSYIWSFLTGSHKKCRSKISIKRKNKNNKTKEGKKQEGGLIPNSKKTHPEDDEDSDGGTFGIQKTEKLKCFVKPKPPTNRRRPTSSVVSSRLALSSGSYAEEEHSKSSQSLEEKNTLQEISEEEGEDKNDPSEKEILTIPLLLTTDKETHNIDSEKDMVQEEEVTKESQECEIPSSSHRNSPTPSSHDSLKIIDE</sequence>
<protein>
    <submittedName>
        <fullName evidence="2">Uncharacterized protein</fullName>
    </submittedName>
</protein>
<organism evidence="2">
    <name type="scientific">Lepeophtheirus salmonis</name>
    <name type="common">Salmon louse</name>
    <name type="synonym">Caligus salmonis</name>
    <dbReference type="NCBI Taxonomy" id="72036"/>
    <lineage>
        <taxon>Eukaryota</taxon>
        <taxon>Metazoa</taxon>
        <taxon>Ecdysozoa</taxon>
        <taxon>Arthropoda</taxon>
        <taxon>Crustacea</taxon>
        <taxon>Multicrustacea</taxon>
        <taxon>Hexanauplia</taxon>
        <taxon>Copepoda</taxon>
        <taxon>Siphonostomatoida</taxon>
        <taxon>Caligidae</taxon>
        <taxon>Lepeophtheirus</taxon>
    </lineage>
</organism>
<proteinExistence type="predicted"/>
<name>A0A0K2TTC8_LEPSM</name>
<feature type="compositionally biased region" description="Low complexity" evidence="1">
    <location>
        <begin position="119"/>
        <end position="133"/>
    </location>
</feature>
<reference evidence="2" key="1">
    <citation type="submission" date="2014-05" db="EMBL/GenBank/DDBJ databases">
        <authorList>
            <person name="Chronopoulou M."/>
        </authorList>
    </citation>
    <scope>NUCLEOTIDE SEQUENCE</scope>
    <source>
        <tissue evidence="2">Whole organism</tissue>
    </source>
</reference>
<feature type="compositionally biased region" description="Basic and acidic residues" evidence="1">
    <location>
        <begin position="180"/>
        <end position="204"/>
    </location>
</feature>
<dbReference type="AlphaFoldDB" id="A0A0K2TTC8"/>
<evidence type="ECO:0000313" key="2">
    <source>
        <dbReference type="EMBL" id="CDW28661.1"/>
    </source>
</evidence>
<evidence type="ECO:0000256" key="1">
    <source>
        <dbReference type="SAM" id="MobiDB-lite"/>
    </source>
</evidence>
<accession>A0A0K2TTC8</accession>
<dbReference type="EMBL" id="HACA01011300">
    <property type="protein sequence ID" value="CDW28661.1"/>
    <property type="molecule type" value="Transcribed_RNA"/>
</dbReference>
<feature type="compositionally biased region" description="Basic residues" evidence="1">
    <location>
        <begin position="49"/>
        <end position="63"/>
    </location>
</feature>
<feature type="compositionally biased region" description="Low complexity" evidence="1">
    <location>
        <begin position="209"/>
        <end position="221"/>
    </location>
</feature>
<feature type="compositionally biased region" description="Basic and acidic residues" evidence="1">
    <location>
        <begin position="136"/>
        <end position="151"/>
    </location>
</feature>
<feature type="region of interest" description="Disordered" evidence="1">
    <location>
        <begin position="49"/>
        <end position="230"/>
    </location>
</feature>
<feature type="compositionally biased region" description="Polar residues" evidence="1">
    <location>
        <begin position="1"/>
        <end position="16"/>
    </location>
</feature>
<dbReference type="EMBL" id="HACA01011301">
    <property type="protein sequence ID" value="CDW28662.1"/>
    <property type="molecule type" value="Transcribed_RNA"/>
</dbReference>
<feature type="region of interest" description="Disordered" evidence="1">
    <location>
        <begin position="1"/>
        <end position="25"/>
    </location>
</feature>